<organism evidence="1 2">
    <name type="scientific">Leucobacter edaphi</name>
    <dbReference type="NCBI Taxonomy" id="2796472"/>
    <lineage>
        <taxon>Bacteria</taxon>
        <taxon>Bacillati</taxon>
        <taxon>Actinomycetota</taxon>
        <taxon>Actinomycetes</taxon>
        <taxon>Micrococcales</taxon>
        <taxon>Microbacteriaceae</taxon>
        <taxon>Leucobacter</taxon>
    </lineage>
</organism>
<dbReference type="RefSeq" id="WP_200131801.1">
    <property type="nucleotide sequence ID" value="NZ_JAEHOI010000005.1"/>
</dbReference>
<dbReference type="AlphaFoldDB" id="A0A934QE50"/>
<proteinExistence type="predicted"/>
<evidence type="ECO:0000313" key="1">
    <source>
        <dbReference type="EMBL" id="MBK0421587.1"/>
    </source>
</evidence>
<name>A0A934QE50_9MICO</name>
<accession>A0A934QE50</accession>
<protein>
    <submittedName>
        <fullName evidence="1">Uncharacterized protein</fullName>
    </submittedName>
</protein>
<dbReference type="Proteomes" id="UP000618733">
    <property type="component" value="Unassembled WGS sequence"/>
</dbReference>
<comment type="caution">
    <text evidence="1">The sequence shown here is derived from an EMBL/GenBank/DDBJ whole genome shotgun (WGS) entry which is preliminary data.</text>
</comment>
<keyword evidence="2" id="KW-1185">Reference proteome</keyword>
<reference evidence="1" key="1">
    <citation type="submission" date="2020-12" db="EMBL/GenBank/DDBJ databases">
        <title>Leucobacter sp. CAS2, isolated from Chromium sludge.</title>
        <authorList>
            <person name="Xu Z."/>
        </authorList>
    </citation>
    <scope>NUCLEOTIDE SEQUENCE</scope>
    <source>
        <strain evidence="1">CSA2</strain>
    </source>
</reference>
<sequence>MSVDDGMPEPEVDYAAAFEEVDLLEEESSDGATEWAGSLLVGTPLELDVAVFAESREELEEGARGELEEVLSELGALLAAVPSGEAELSSVALRGDRLGVGYRDADTNDEFIAVFERHEVPGGPGWKFTGFGEIET</sequence>
<evidence type="ECO:0000313" key="2">
    <source>
        <dbReference type="Proteomes" id="UP000618733"/>
    </source>
</evidence>
<gene>
    <name evidence="1" type="ORF">JD292_05825</name>
</gene>
<dbReference type="EMBL" id="JAEHOI010000005">
    <property type="protein sequence ID" value="MBK0421587.1"/>
    <property type="molecule type" value="Genomic_DNA"/>
</dbReference>